<accession>A0A840QU48</accession>
<dbReference type="PROSITE" id="PS51746">
    <property type="entry name" value="PPM_2"/>
    <property type="match status" value="1"/>
</dbReference>
<keyword evidence="17" id="KW-1185">Reference proteome</keyword>
<dbReference type="GO" id="GO:0005886">
    <property type="term" value="C:plasma membrane"/>
    <property type="evidence" value="ECO:0007669"/>
    <property type="project" value="UniProtKB-SubCell"/>
</dbReference>
<comment type="subcellular location">
    <subcellularLocation>
        <location evidence="1">Cell membrane</location>
        <topology evidence="1">Multi-pass membrane protein</topology>
    </subcellularLocation>
</comment>
<dbReference type="FunFam" id="3.60.40.10:FF:000100">
    <property type="entry name" value="Stage II sporulation protein E"/>
    <property type="match status" value="1"/>
</dbReference>
<keyword evidence="3" id="KW-1003">Cell membrane</keyword>
<feature type="transmembrane region" description="Helical" evidence="14">
    <location>
        <begin position="284"/>
        <end position="300"/>
    </location>
</feature>
<feature type="transmembrane region" description="Helical" evidence="14">
    <location>
        <begin position="198"/>
        <end position="218"/>
    </location>
</feature>
<dbReference type="GO" id="GO:0030435">
    <property type="term" value="P:sporulation resulting in formation of a cellular spore"/>
    <property type="evidence" value="ECO:0007669"/>
    <property type="project" value="UniProtKB-KW"/>
</dbReference>
<dbReference type="GO" id="GO:0004722">
    <property type="term" value="F:protein serine/threonine phosphatase activity"/>
    <property type="evidence" value="ECO:0007669"/>
    <property type="project" value="UniProtKB-EC"/>
</dbReference>
<dbReference type="PANTHER" id="PTHR43156:SF2">
    <property type="entry name" value="STAGE II SPORULATION PROTEIN E"/>
    <property type="match status" value="1"/>
</dbReference>
<protein>
    <recommendedName>
        <fullName evidence="13">Stage II sporulation protein E</fullName>
        <ecNumber evidence="2">3.1.3.16</ecNumber>
    </recommendedName>
</protein>
<dbReference type="Pfam" id="PF19732">
    <property type="entry name" value="SpoIIE_N"/>
    <property type="match status" value="1"/>
</dbReference>
<comment type="caution">
    <text evidence="16">The sequence shown here is derived from an EMBL/GenBank/DDBJ whole genome shotgun (WGS) entry which is preliminary data.</text>
</comment>
<name>A0A840QU48_9BACI</name>
<dbReference type="Gene3D" id="3.60.40.10">
    <property type="entry name" value="PPM-type phosphatase domain"/>
    <property type="match status" value="1"/>
</dbReference>
<dbReference type="InterPro" id="IPR014221">
    <property type="entry name" value="SpoII_E"/>
</dbReference>
<reference evidence="16 17" key="1">
    <citation type="submission" date="2020-08" db="EMBL/GenBank/DDBJ databases">
        <title>Genomic Encyclopedia of Type Strains, Phase IV (KMG-IV): sequencing the most valuable type-strain genomes for metagenomic binning, comparative biology and taxonomic classification.</title>
        <authorList>
            <person name="Goeker M."/>
        </authorList>
    </citation>
    <scope>NUCLEOTIDE SEQUENCE [LARGE SCALE GENOMIC DNA]</scope>
    <source>
        <strain evidence="16 17">DSM 24696</strain>
    </source>
</reference>
<feature type="transmembrane region" description="Helical" evidence="14">
    <location>
        <begin position="129"/>
        <end position="147"/>
    </location>
</feature>
<comment type="catalytic activity">
    <reaction evidence="11">
        <text>O-phospho-L-threonyl-[protein] + H2O = L-threonyl-[protein] + phosphate</text>
        <dbReference type="Rhea" id="RHEA:47004"/>
        <dbReference type="Rhea" id="RHEA-COMP:11060"/>
        <dbReference type="Rhea" id="RHEA-COMP:11605"/>
        <dbReference type="ChEBI" id="CHEBI:15377"/>
        <dbReference type="ChEBI" id="CHEBI:30013"/>
        <dbReference type="ChEBI" id="CHEBI:43474"/>
        <dbReference type="ChEBI" id="CHEBI:61977"/>
        <dbReference type="EC" id="3.1.3.16"/>
    </reaction>
</comment>
<evidence type="ECO:0000256" key="12">
    <source>
        <dbReference type="ARBA" id="ARBA00058752"/>
    </source>
</evidence>
<evidence type="ECO:0000256" key="13">
    <source>
        <dbReference type="ARBA" id="ARBA00074959"/>
    </source>
</evidence>
<evidence type="ECO:0000256" key="6">
    <source>
        <dbReference type="ARBA" id="ARBA00022912"/>
    </source>
</evidence>
<feature type="transmembrane region" description="Helical" evidence="14">
    <location>
        <begin position="41"/>
        <end position="62"/>
    </location>
</feature>
<keyword evidence="6" id="KW-0904">Protein phosphatase</keyword>
<dbReference type="InterPro" id="IPR052016">
    <property type="entry name" value="Bact_Sigma-Reg"/>
</dbReference>
<dbReference type="InterPro" id="IPR045768">
    <property type="entry name" value="SpoIIE_N"/>
</dbReference>
<evidence type="ECO:0000256" key="14">
    <source>
        <dbReference type="SAM" id="Phobius"/>
    </source>
</evidence>
<evidence type="ECO:0000256" key="8">
    <source>
        <dbReference type="ARBA" id="ARBA00022989"/>
    </source>
</evidence>
<evidence type="ECO:0000256" key="2">
    <source>
        <dbReference type="ARBA" id="ARBA00013081"/>
    </source>
</evidence>
<evidence type="ECO:0000313" key="17">
    <source>
        <dbReference type="Proteomes" id="UP000551878"/>
    </source>
</evidence>
<gene>
    <name evidence="16" type="ORF">HNQ41_003117</name>
</gene>
<evidence type="ECO:0000313" key="16">
    <source>
        <dbReference type="EMBL" id="MBB5174894.1"/>
    </source>
</evidence>
<evidence type="ECO:0000256" key="5">
    <source>
        <dbReference type="ARBA" id="ARBA00022801"/>
    </source>
</evidence>
<feature type="transmembrane region" description="Helical" evidence="14">
    <location>
        <begin position="87"/>
        <end position="117"/>
    </location>
</feature>
<evidence type="ECO:0000256" key="10">
    <source>
        <dbReference type="ARBA" id="ARBA00047761"/>
    </source>
</evidence>
<keyword evidence="9 14" id="KW-0472">Membrane</keyword>
<feature type="transmembrane region" description="Helical" evidence="14">
    <location>
        <begin position="230"/>
        <end position="263"/>
    </location>
</feature>
<dbReference type="SUPFAM" id="SSF81606">
    <property type="entry name" value="PP2C-like"/>
    <property type="match status" value="1"/>
</dbReference>
<dbReference type="SMART" id="SM00331">
    <property type="entry name" value="PP2C_SIG"/>
    <property type="match status" value="1"/>
</dbReference>
<sequence>MSQRILNHPSMEKRTGVGDSLQRFKDSATNRLTKVRSWMRTVLFQWGLFIYLVGFLLGRAMILSEMLPFVVPFFAVIWMTKREHAKLAFIALILGTMSVNLSVAWFTVSALLVYALIQRTSELVLKKNTKAVFIHVFLSVWAVRFGYLTATEGMVSEYTWMISTAEASLSAVVTMIFFQSIPLLMERKRQRSYRNEEIICLMIFLASIMIGTIGWVVYGMAVESILARYVLLLAAFVGGAAIGSTVGVVTGLILSLANVASLYQMSLLAFSGLLGGLLREGKKMGVGVGLLIGTVLISMYGDSQTLVMTSIYETLVAISLFLLTPKSFIEHLSRYVPGTVEHSQEQQQYMRKVRDITAQKVEQFSDLFHTLSESFTAMEKPKKTDFDTKDMDVFLSRVTEHTCQTCFKKEKCWANKFEETYQYMEDLMQECQDEGGVRQGRLYHDFSNHCVKPDKVIQAIKDELKSYEASQQLQNQLTESRRLVADQLRGVSQVMDDFAKEIQREKTTHQKQEEQIGEAIADAGVDIDQVEIYQLDAGNIDIEITLPKNDLNESEKIVAPLLSSILEETIVVKHTEPSASPYGHDRVSFGSAKQFVVKTGVANAAKGGGWVSGDSYSTLPINAGKYALAISDGMGNGERAHIESSETLQLLRNVLQSGIEETVAIKSINSVLSLRSEDEIFSTLDLTMIDLQDASAKFLKVGSTPSFIKRGKQVKMVESSNLPIGMLHEFDVDVVNEQLKAGDLLILMSDGVYEGPKHIENDEVWMKRIIQELKTEDPQEVADVIMERVIRERGGHIVDDMTVMVAKVDHNLPKWASIPTPQYAIAK</sequence>
<dbReference type="NCBIfam" id="TIGR02865">
    <property type="entry name" value="spore_II_E"/>
    <property type="match status" value="1"/>
</dbReference>
<dbReference type="InterPro" id="IPR036457">
    <property type="entry name" value="PPM-type-like_dom_sf"/>
</dbReference>
<comment type="catalytic activity">
    <reaction evidence="10">
        <text>O-phospho-L-seryl-[protein] + H2O = L-seryl-[protein] + phosphate</text>
        <dbReference type="Rhea" id="RHEA:20629"/>
        <dbReference type="Rhea" id="RHEA-COMP:9863"/>
        <dbReference type="Rhea" id="RHEA-COMP:11604"/>
        <dbReference type="ChEBI" id="CHEBI:15377"/>
        <dbReference type="ChEBI" id="CHEBI:29999"/>
        <dbReference type="ChEBI" id="CHEBI:43474"/>
        <dbReference type="ChEBI" id="CHEBI:83421"/>
        <dbReference type="EC" id="3.1.3.16"/>
    </reaction>
</comment>
<dbReference type="SMART" id="SM00332">
    <property type="entry name" value="PP2Cc"/>
    <property type="match status" value="1"/>
</dbReference>
<feature type="transmembrane region" description="Helical" evidence="14">
    <location>
        <begin position="306"/>
        <end position="324"/>
    </location>
</feature>
<evidence type="ECO:0000256" key="9">
    <source>
        <dbReference type="ARBA" id="ARBA00023136"/>
    </source>
</evidence>
<dbReference type="EMBL" id="JACHHB010000018">
    <property type="protein sequence ID" value="MBB5174894.1"/>
    <property type="molecule type" value="Genomic_DNA"/>
</dbReference>
<keyword evidence="8 14" id="KW-1133">Transmembrane helix</keyword>
<dbReference type="AlphaFoldDB" id="A0A840QU48"/>
<evidence type="ECO:0000256" key="1">
    <source>
        <dbReference type="ARBA" id="ARBA00004651"/>
    </source>
</evidence>
<comment type="function">
    <text evidence="12">Normally needed for pro-sigma E processing during sporulation but can be bypassed in vegetative cells. Activates SpoIIAA by dephosphorylation.</text>
</comment>
<feature type="transmembrane region" description="Helical" evidence="14">
    <location>
        <begin position="159"/>
        <end position="178"/>
    </location>
</feature>
<proteinExistence type="predicted"/>
<organism evidence="16 17">
    <name type="scientific">Texcoconibacillus texcoconensis</name>
    <dbReference type="NCBI Taxonomy" id="1095777"/>
    <lineage>
        <taxon>Bacteria</taxon>
        <taxon>Bacillati</taxon>
        <taxon>Bacillota</taxon>
        <taxon>Bacilli</taxon>
        <taxon>Bacillales</taxon>
        <taxon>Bacillaceae</taxon>
        <taxon>Texcoconibacillus</taxon>
    </lineage>
</organism>
<dbReference type="PANTHER" id="PTHR43156">
    <property type="entry name" value="STAGE II SPORULATION PROTEIN E-RELATED"/>
    <property type="match status" value="1"/>
</dbReference>
<keyword evidence="7" id="KW-0749">Sporulation</keyword>
<feature type="domain" description="PPM-type phosphatase" evidence="15">
    <location>
        <begin position="598"/>
        <end position="808"/>
    </location>
</feature>
<dbReference type="EC" id="3.1.3.16" evidence="2"/>
<dbReference type="Proteomes" id="UP000551878">
    <property type="component" value="Unassembled WGS sequence"/>
</dbReference>
<keyword evidence="4 14" id="KW-0812">Transmembrane</keyword>
<evidence type="ECO:0000259" key="15">
    <source>
        <dbReference type="PROSITE" id="PS51746"/>
    </source>
</evidence>
<evidence type="ECO:0000256" key="11">
    <source>
        <dbReference type="ARBA" id="ARBA00048336"/>
    </source>
</evidence>
<evidence type="ECO:0000256" key="7">
    <source>
        <dbReference type="ARBA" id="ARBA00022969"/>
    </source>
</evidence>
<dbReference type="InterPro" id="IPR001932">
    <property type="entry name" value="PPM-type_phosphatase-like_dom"/>
</dbReference>
<evidence type="ECO:0000256" key="3">
    <source>
        <dbReference type="ARBA" id="ARBA00022475"/>
    </source>
</evidence>
<evidence type="ECO:0000256" key="4">
    <source>
        <dbReference type="ARBA" id="ARBA00022692"/>
    </source>
</evidence>
<keyword evidence="5 16" id="KW-0378">Hydrolase</keyword>
<dbReference type="Pfam" id="PF07228">
    <property type="entry name" value="SpoIIE"/>
    <property type="match status" value="1"/>
</dbReference>